<gene>
    <name evidence="9" type="ORF">P879_06275</name>
</gene>
<dbReference type="NCBIfam" id="TIGR03182">
    <property type="entry name" value="PDH_E1_alph_y"/>
    <property type="match status" value="1"/>
</dbReference>
<dbReference type="PANTHER" id="PTHR11516:SF60">
    <property type="entry name" value="PYRUVATE DEHYDROGENASE E1 COMPONENT SUBUNIT ALPHA"/>
    <property type="match status" value="1"/>
</dbReference>
<keyword evidence="3 7" id="KW-0560">Oxidoreductase</keyword>
<evidence type="ECO:0000256" key="3">
    <source>
        <dbReference type="ARBA" id="ARBA00023002"/>
    </source>
</evidence>
<feature type="domain" description="Dehydrogenase E1 component" evidence="8">
    <location>
        <begin position="73"/>
        <end position="365"/>
    </location>
</feature>
<evidence type="ECO:0000256" key="7">
    <source>
        <dbReference type="RuleBase" id="RU361139"/>
    </source>
</evidence>
<accession>A0A8T0D397</accession>
<dbReference type="Pfam" id="PF00676">
    <property type="entry name" value="E1_dh"/>
    <property type="match status" value="1"/>
</dbReference>
<comment type="cofactor">
    <cofactor evidence="1 7">
        <name>thiamine diphosphate</name>
        <dbReference type="ChEBI" id="CHEBI:58937"/>
    </cofactor>
</comment>
<dbReference type="CDD" id="cd02000">
    <property type="entry name" value="TPP_E1_PDC_ADC_BCADC"/>
    <property type="match status" value="1"/>
</dbReference>
<keyword evidence="2" id="KW-0809">Transit peptide</keyword>
<name>A0A8T0D397_9TREM</name>
<dbReference type="InterPro" id="IPR017597">
    <property type="entry name" value="Pyrv_DH_E1_asu_subgrp-y"/>
</dbReference>
<evidence type="ECO:0000256" key="1">
    <source>
        <dbReference type="ARBA" id="ARBA00001964"/>
    </source>
</evidence>
<comment type="catalytic activity">
    <reaction evidence="6 7">
        <text>N(6)-[(R)-lipoyl]-L-lysyl-[protein] + pyruvate + H(+) = N(6)-[(R)-S(8)-acetyldihydrolipoyl]-L-lysyl-[protein] + CO2</text>
        <dbReference type="Rhea" id="RHEA:19189"/>
        <dbReference type="Rhea" id="RHEA-COMP:10474"/>
        <dbReference type="Rhea" id="RHEA-COMP:10478"/>
        <dbReference type="ChEBI" id="CHEBI:15361"/>
        <dbReference type="ChEBI" id="CHEBI:15378"/>
        <dbReference type="ChEBI" id="CHEBI:16526"/>
        <dbReference type="ChEBI" id="CHEBI:83099"/>
        <dbReference type="ChEBI" id="CHEBI:83111"/>
        <dbReference type="EC" id="1.2.4.1"/>
    </reaction>
</comment>
<reference evidence="9 10" key="1">
    <citation type="submission" date="2019-07" db="EMBL/GenBank/DDBJ databases">
        <title>Annotation for the trematode Paragonimus westermani.</title>
        <authorList>
            <person name="Choi Y.-J."/>
        </authorList>
    </citation>
    <scope>NUCLEOTIDE SEQUENCE [LARGE SCALE GENOMIC DNA]</scope>
    <source>
        <strain evidence="9">180907_Pwestermani</strain>
    </source>
</reference>
<evidence type="ECO:0000259" key="8">
    <source>
        <dbReference type="Pfam" id="PF00676"/>
    </source>
</evidence>
<protein>
    <recommendedName>
        <fullName evidence="7">Pyruvate dehydrogenase E1 component subunit alpha</fullName>
        <ecNumber evidence="7">1.2.4.1</ecNumber>
    </recommendedName>
</protein>
<proteinExistence type="predicted"/>
<sequence>MGSVGVAMAAGLKKFIFLGRWMKNTLPVVPLRMQSSVQSAQFNLEEYKCYKLDSVPPAHAECTRDECLKYLSMMQRIRRMETAAGNLYKEKHVRGFCHLYSGQEAVAVGIEAALQPGDTIITAYRCHAFTLTRGVPMHAILAELTGRKTGCSTALGGSMHLFHKDFFGGNGIVGAQVPLGVGIGLRMKHRGDKSVSVTLYGDGAANQGQVFEAYNMAKLWNLPIVFICENNKYGMGTSAQRASANTAYFTRGDYIPGLWVDGMDILTVREAMRFARDWCVSGKGPLVLEMETYRYHGHSMSDPGTSYRTREEVQSVRRGRDPITLFQKRLFESQLVTEEETKALEKQIRQEVDKAAEQCLMDPEPDEEHRFFNAYQLMPVGFRVRGCDPLTWFTPKQ</sequence>
<dbReference type="EMBL" id="JTDF01021937">
    <property type="protein sequence ID" value="KAF8561188.1"/>
    <property type="molecule type" value="Genomic_DNA"/>
</dbReference>
<organism evidence="9 10">
    <name type="scientific">Paragonimus westermani</name>
    <dbReference type="NCBI Taxonomy" id="34504"/>
    <lineage>
        <taxon>Eukaryota</taxon>
        <taxon>Metazoa</taxon>
        <taxon>Spiralia</taxon>
        <taxon>Lophotrochozoa</taxon>
        <taxon>Platyhelminthes</taxon>
        <taxon>Trematoda</taxon>
        <taxon>Digenea</taxon>
        <taxon>Plagiorchiida</taxon>
        <taxon>Troglotremata</taxon>
        <taxon>Troglotrematidae</taxon>
        <taxon>Paragonimus</taxon>
    </lineage>
</organism>
<dbReference type="GO" id="GO:0004739">
    <property type="term" value="F:pyruvate dehydrogenase (acetyl-transferring) activity"/>
    <property type="evidence" value="ECO:0007669"/>
    <property type="project" value="UniProtKB-UniRule"/>
</dbReference>
<dbReference type="AlphaFoldDB" id="A0A8T0D397"/>
<evidence type="ECO:0000256" key="4">
    <source>
        <dbReference type="ARBA" id="ARBA00023052"/>
    </source>
</evidence>
<evidence type="ECO:0000313" key="9">
    <source>
        <dbReference type="EMBL" id="KAF8561188.1"/>
    </source>
</evidence>
<dbReference type="Proteomes" id="UP000699462">
    <property type="component" value="Unassembled WGS sequence"/>
</dbReference>
<evidence type="ECO:0000313" key="10">
    <source>
        <dbReference type="Proteomes" id="UP000699462"/>
    </source>
</evidence>
<dbReference type="PANTHER" id="PTHR11516">
    <property type="entry name" value="PYRUVATE DEHYDROGENASE E1 COMPONENT, ALPHA SUBUNIT BACTERIAL AND ORGANELLAR"/>
    <property type="match status" value="1"/>
</dbReference>
<dbReference type="FunFam" id="3.40.50.970:FF:000013">
    <property type="entry name" value="Pyruvate dehydrogenase E1 component subunit alpha"/>
    <property type="match status" value="1"/>
</dbReference>
<dbReference type="InterPro" id="IPR029061">
    <property type="entry name" value="THDP-binding"/>
</dbReference>
<dbReference type="EC" id="1.2.4.1" evidence="7"/>
<evidence type="ECO:0000256" key="2">
    <source>
        <dbReference type="ARBA" id="ARBA00022946"/>
    </source>
</evidence>
<keyword evidence="5 7" id="KW-0670">Pyruvate</keyword>
<evidence type="ECO:0000256" key="5">
    <source>
        <dbReference type="ARBA" id="ARBA00023317"/>
    </source>
</evidence>
<comment type="caution">
    <text evidence="9">The sequence shown here is derived from an EMBL/GenBank/DDBJ whole genome shotgun (WGS) entry which is preliminary data.</text>
</comment>
<evidence type="ECO:0000256" key="6">
    <source>
        <dbReference type="ARBA" id="ARBA00051231"/>
    </source>
</evidence>
<keyword evidence="10" id="KW-1185">Reference proteome</keyword>
<comment type="function">
    <text evidence="7">The pyruvate dehydrogenase complex catalyzes the overall conversion of pyruvate to acetyl-CoA and CO(2).</text>
</comment>
<dbReference type="InterPro" id="IPR050642">
    <property type="entry name" value="PDH_E1_Alpha_Subunit"/>
</dbReference>
<dbReference type="OrthoDB" id="10256198at2759"/>
<keyword evidence="4 7" id="KW-0786">Thiamine pyrophosphate</keyword>
<dbReference type="SUPFAM" id="SSF52518">
    <property type="entry name" value="Thiamin diphosphate-binding fold (THDP-binding)"/>
    <property type="match status" value="1"/>
</dbReference>
<dbReference type="Gene3D" id="3.40.50.970">
    <property type="match status" value="1"/>
</dbReference>
<dbReference type="InterPro" id="IPR001017">
    <property type="entry name" value="DH_E1"/>
</dbReference>
<dbReference type="GO" id="GO:0006086">
    <property type="term" value="P:pyruvate decarboxylation to acetyl-CoA"/>
    <property type="evidence" value="ECO:0007669"/>
    <property type="project" value="InterPro"/>
</dbReference>